<evidence type="ECO:0000313" key="9">
    <source>
        <dbReference type="Proteomes" id="UP000197446"/>
    </source>
</evidence>
<comment type="similarity">
    <text evidence="1">Belongs to the 'phage' integrase family.</text>
</comment>
<keyword evidence="9" id="KW-1185">Reference proteome</keyword>
<dbReference type="PANTHER" id="PTHR30349">
    <property type="entry name" value="PHAGE INTEGRASE-RELATED"/>
    <property type="match status" value="1"/>
</dbReference>
<evidence type="ECO:0000256" key="4">
    <source>
        <dbReference type="ARBA" id="ARBA00023172"/>
    </source>
</evidence>
<evidence type="ECO:0000256" key="3">
    <source>
        <dbReference type="ARBA" id="ARBA00023125"/>
    </source>
</evidence>
<keyword evidence="2" id="KW-0229">DNA integration</keyword>
<dbReference type="InterPro" id="IPR013762">
    <property type="entry name" value="Integrase-like_cat_sf"/>
</dbReference>
<accession>A0A254N756</accession>
<dbReference type="SUPFAM" id="SSF56349">
    <property type="entry name" value="DNA breaking-rejoining enzymes"/>
    <property type="match status" value="1"/>
</dbReference>
<dbReference type="GO" id="GO:0006310">
    <property type="term" value="P:DNA recombination"/>
    <property type="evidence" value="ECO:0007669"/>
    <property type="project" value="UniProtKB-KW"/>
</dbReference>
<evidence type="ECO:0000256" key="2">
    <source>
        <dbReference type="ARBA" id="ARBA00022908"/>
    </source>
</evidence>
<dbReference type="GO" id="GO:0015074">
    <property type="term" value="P:DNA integration"/>
    <property type="evidence" value="ECO:0007669"/>
    <property type="project" value="UniProtKB-KW"/>
</dbReference>
<dbReference type="InterPro" id="IPR044068">
    <property type="entry name" value="CB"/>
</dbReference>
<keyword evidence="3 5" id="KW-0238">DNA-binding</keyword>
<dbReference type="Pfam" id="PF00589">
    <property type="entry name" value="Phage_integrase"/>
    <property type="match status" value="1"/>
</dbReference>
<evidence type="ECO:0000256" key="1">
    <source>
        <dbReference type="ARBA" id="ARBA00008857"/>
    </source>
</evidence>
<dbReference type="InterPro" id="IPR002104">
    <property type="entry name" value="Integrase_catalytic"/>
</dbReference>
<dbReference type="PROSITE" id="PS51900">
    <property type="entry name" value="CB"/>
    <property type="match status" value="1"/>
</dbReference>
<name>A0A254N756_9BURK</name>
<organism evidence="8 9">
    <name type="scientific">Roseateles puraquae</name>
    <dbReference type="NCBI Taxonomy" id="431059"/>
    <lineage>
        <taxon>Bacteria</taxon>
        <taxon>Pseudomonadati</taxon>
        <taxon>Pseudomonadota</taxon>
        <taxon>Betaproteobacteria</taxon>
        <taxon>Burkholderiales</taxon>
        <taxon>Sphaerotilaceae</taxon>
        <taxon>Roseateles</taxon>
    </lineage>
</organism>
<dbReference type="AlphaFoldDB" id="A0A254N756"/>
<dbReference type="PANTHER" id="PTHR30349:SF41">
    <property type="entry name" value="INTEGRASE_RECOMBINASE PROTEIN MJ0367-RELATED"/>
    <property type="match status" value="1"/>
</dbReference>
<dbReference type="InterPro" id="IPR050090">
    <property type="entry name" value="Tyrosine_recombinase_XerCD"/>
</dbReference>
<comment type="caution">
    <text evidence="8">The sequence shown here is derived from an EMBL/GenBank/DDBJ whole genome shotgun (WGS) entry which is preliminary data.</text>
</comment>
<evidence type="ECO:0000259" key="7">
    <source>
        <dbReference type="PROSITE" id="PS51900"/>
    </source>
</evidence>
<protein>
    <submittedName>
        <fullName evidence="8">Integrase</fullName>
    </submittedName>
</protein>
<dbReference type="InterPro" id="IPR011010">
    <property type="entry name" value="DNA_brk_join_enz"/>
</dbReference>
<dbReference type="Gene3D" id="1.10.443.10">
    <property type="entry name" value="Intergrase catalytic core"/>
    <property type="match status" value="1"/>
</dbReference>
<evidence type="ECO:0000259" key="6">
    <source>
        <dbReference type="PROSITE" id="PS51898"/>
    </source>
</evidence>
<dbReference type="Proteomes" id="UP000197446">
    <property type="component" value="Unassembled WGS sequence"/>
</dbReference>
<dbReference type="CDD" id="cd00397">
    <property type="entry name" value="DNA_BRE_C"/>
    <property type="match status" value="1"/>
</dbReference>
<dbReference type="GO" id="GO:0003677">
    <property type="term" value="F:DNA binding"/>
    <property type="evidence" value="ECO:0007669"/>
    <property type="project" value="UniProtKB-UniRule"/>
</dbReference>
<sequence length="412" mass="45913">MTPAGLAPLGEITVIDALSGRSGTNRSRAGNRQLAADTDQQAVMAWLARFADSPNTLANARREAERLLLWALIERDKPLSSLTHEDLLIYRRFLANPQPADRWVMAPGRKAGRRDSRWRPFAGPLSEASIRQSMVVLNSMMSWLVEAGYLAGNPLSLSRTRRKAPPPRIVRFLEADLWDAIRQTILTLPQETPRQRASYARARWLFSLMFLGGLRISEVVHNIMGDFFMRSDPKTGAQRWWLQATGKGDKARLIPATAELMVELMNYRRSLELSALPQPAEPSPLVFPVAWRRSTHPAPAWPEPLTRSAIHVILKEIFARAAEQWRRDGRGDAQAQKLAAASAHWLRHTAGSNLSNQIDLKHVRDTLGHVSIATTSIYLHGEDDARHAAVSGAHRMRWDAVGDAPAASSPGQ</sequence>
<dbReference type="OrthoDB" id="8610787at2"/>
<proteinExistence type="inferred from homology"/>
<dbReference type="Gene3D" id="1.10.150.130">
    <property type="match status" value="1"/>
</dbReference>
<feature type="domain" description="Tyr recombinase" evidence="6">
    <location>
        <begin position="168"/>
        <end position="392"/>
    </location>
</feature>
<reference evidence="8 9" key="1">
    <citation type="journal article" date="2007" name="Int. J. Syst. Evol. Microbiol.">
        <title>Description of Pelomonas aquatica sp. nov. and Pelomonas puraquae sp. nov., isolated from industrial and haemodialysis water.</title>
        <authorList>
            <person name="Gomila M."/>
            <person name="Bowien B."/>
            <person name="Falsen E."/>
            <person name="Moore E.R."/>
            <person name="Lalucat J."/>
        </authorList>
    </citation>
    <scope>NUCLEOTIDE SEQUENCE [LARGE SCALE GENOMIC DNA]</scope>
    <source>
        <strain evidence="8 9">CCUG 52769</strain>
    </source>
</reference>
<evidence type="ECO:0000313" key="8">
    <source>
        <dbReference type="EMBL" id="OWQ96465.1"/>
    </source>
</evidence>
<evidence type="ECO:0000256" key="5">
    <source>
        <dbReference type="PROSITE-ProRule" id="PRU01248"/>
    </source>
</evidence>
<keyword evidence="4" id="KW-0233">DNA recombination</keyword>
<feature type="domain" description="Core-binding (CB)" evidence="7">
    <location>
        <begin position="37"/>
        <end position="145"/>
    </location>
</feature>
<dbReference type="EMBL" id="NISI01000030">
    <property type="protein sequence ID" value="OWQ96465.1"/>
    <property type="molecule type" value="Genomic_DNA"/>
</dbReference>
<dbReference type="PROSITE" id="PS51898">
    <property type="entry name" value="TYR_RECOMBINASE"/>
    <property type="match status" value="1"/>
</dbReference>
<dbReference type="InterPro" id="IPR010998">
    <property type="entry name" value="Integrase_recombinase_N"/>
</dbReference>
<gene>
    <name evidence="8" type="ORF">CDO81_27255</name>
</gene>